<feature type="signal peptide" evidence="5">
    <location>
        <begin position="1"/>
        <end position="26"/>
    </location>
</feature>
<evidence type="ECO:0000259" key="6">
    <source>
        <dbReference type="Pfam" id="PF00496"/>
    </source>
</evidence>
<sequence>MTQVIDRRSVLAALSLLAAGGPVTLAASAARARVGRTTMRHVTGGSINTLDPTMLGSTRESFGLSMSVYDRLMTFGRKPLADGMWTFDPETLRGELAERCEVSDDQCTITLHLRPDAVWHDGTPVTAEDIKWSLDRCVQGHSLAVPQFTSGSMTSPDQFRIVGEHMIQITLPKPDRLAVANLAMPYAIMINSRLARRYATHDDPWAQQWLQHNTAAGGAYRVDSFRPGINVSLTRNDAWKSTADGSRPFFEHVISQTVPEATARASLVERGDADIAIDLQAYDIIAMAMRKRVKISSIVQSNCFTHLAFDTQRAPFDNVLVRRAIAAALPYDDMFAACLFGRGQPLYGARWHDVAPDISFPQSLPLATDLPRARALMAEAGYPQGFETTFSYTTSQTTTAEPMAALVQEALGKIGIKVRIDKLPDATFNTMQAKRELPFYTDTGAGWIERTYYFFYLYFTRDQRWNFSNWRNMRMVSLIEKARFEIDEAAYEQDCRDMISLLIDQVPLVMLWQPKMDAVSSSDMEGFTYQYYRQVDFRTLSRA</sequence>
<dbReference type="Gene3D" id="3.10.105.10">
    <property type="entry name" value="Dipeptide-binding Protein, Domain 3"/>
    <property type="match status" value="1"/>
</dbReference>
<dbReference type="CDD" id="cd08512">
    <property type="entry name" value="PBP2_NikA_DppA_OppA_like_7"/>
    <property type="match status" value="1"/>
</dbReference>
<gene>
    <name evidence="7" type="ORF">HLH35_15950</name>
</gene>
<evidence type="ECO:0000313" key="8">
    <source>
        <dbReference type="Proteomes" id="UP000577891"/>
    </source>
</evidence>
<evidence type="ECO:0000313" key="7">
    <source>
        <dbReference type="EMBL" id="MBB2173591.1"/>
    </source>
</evidence>
<dbReference type="GO" id="GO:1904680">
    <property type="term" value="F:peptide transmembrane transporter activity"/>
    <property type="evidence" value="ECO:0007669"/>
    <property type="project" value="TreeGrafter"/>
</dbReference>
<evidence type="ECO:0000256" key="5">
    <source>
        <dbReference type="SAM" id="SignalP"/>
    </source>
</evidence>
<dbReference type="SUPFAM" id="SSF53850">
    <property type="entry name" value="Periplasmic binding protein-like II"/>
    <property type="match status" value="1"/>
</dbReference>
<protein>
    <submittedName>
        <fullName evidence="7">ABC transporter substrate-binding protein</fullName>
    </submittedName>
</protein>
<feature type="chain" id="PRO_5031249254" evidence="5">
    <location>
        <begin position="27"/>
        <end position="543"/>
    </location>
</feature>
<evidence type="ECO:0000256" key="4">
    <source>
        <dbReference type="ARBA" id="ARBA00022729"/>
    </source>
</evidence>
<comment type="subcellular location">
    <subcellularLocation>
        <location evidence="1">Periplasm</location>
    </subcellularLocation>
</comment>
<proteinExistence type="inferred from homology"/>
<dbReference type="PANTHER" id="PTHR30290">
    <property type="entry name" value="PERIPLASMIC BINDING COMPONENT OF ABC TRANSPORTER"/>
    <property type="match status" value="1"/>
</dbReference>
<dbReference type="GO" id="GO:0015833">
    <property type="term" value="P:peptide transport"/>
    <property type="evidence" value="ECO:0007669"/>
    <property type="project" value="TreeGrafter"/>
</dbReference>
<accession>A0A7W4P0Z1</accession>
<dbReference type="GO" id="GO:0030288">
    <property type="term" value="C:outer membrane-bounded periplasmic space"/>
    <property type="evidence" value="ECO:0007669"/>
    <property type="project" value="UniProtKB-ARBA"/>
</dbReference>
<feature type="domain" description="Solute-binding protein family 5" evidence="6">
    <location>
        <begin position="92"/>
        <end position="462"/>
    </location>
</feature>
<keyword evidence="3" id="KW-0813">Transport</keyword>
<dbReference type="PIRSF" id="PIRSF002741">
    <property type="entry name" value="MppA"/>
    <property type="match status" value="1"/>
</dbReference>
<dbReference type="InterPro" id="IPR039424">
    <property type="entry name" value="SBP_5"/>
</dbReference>
<comment type="caution">
    <text evidence="7">The sequence shown here is derived from an EMBL/GenBank/DDBJ whole genome shotgun (WGS) entry which is preliminary data.</text>
</comment>
<dbReference type="InterPro" id="IPR006311">
    <property type="entry name" value="TAT_signal"/>
</dbReference>
<dbReference type="PANTHER" id="PTHR30290:SF10">
    <property type="entry name" value="PERIPLASMIC OLIGOPEPTIDE-BINDING PROTEIN-RELATED"/>
    <property type="match status" value="1"/>
</dbReference>
<dbReference type="Pfam" id="PF00496">
    <property type="entry name" value="SBP_bac_5"/>
    <property type="match status" value="1"/>
</dbReference>
<keyword evidence="8" id="KW-1185">Reference proteome</keyword>
<dbReference type="GO" id="GO:0043190">
    <property type="term" value="C:ATP-binding cassette (ABC) transporter complex"/>
    <property type="evidence" value="ECO:0007669"/>
    <property type="project" value="InterPro"/>
</dbReference>
<keyword evidence="4 5" id="KW-0732">Signal</keyword>
<evidence type="ECO:0000256" key="1">
    <source>
        <dbReference type="ARBA" id="ARBA00004418"/>
    </source>
</evidence>
<dbReference type="InterPro" id="IPR000914">
    <property type="entry name" value="SBP_5_dom"/>
</dbReference>
<dbReference type="EMBL" id="JABEQE010000017">
    <property type="protein sequence ID" value="MBB2173591.1"/>
    <property type="molecule type" value="Genomic_DNA"/>
</dbReference>
<evidence type="ECO:0000256" key="3">
    <source>
        <dbReference type="ARBA" id="ARBA00022448"/>
    </source>
</evidence>
<evidence type="ECO:0000256" key="2">
    <source>
        <dbReference type="ARBA" id="ARBA00005695"/>
    </source>
</evidence>
<dbReference type="FunFam" id="3.90.76.10:FF:000007">
    <property type="entry name" value="Dipeptide ABC transporter periplasmic dipeptide-binding protein"/>
    <property type="match status" value="1"/>
</dbReference>
<dbReference type="Proteomes" id="UP000577891">
    <property type="component" value="Unassembled WGS sequence"/>
</dbReference>
<organism evidence="7 8">
    <name type="scientific">Gluconacetobacter asukensis</name>
    <dbReference type="NCBI Taxonomy" id="1017181"/>
    <lineage>
        <taxon>Bacteria</taxon>
        <taxon>Pseudomonadati</taxon>
        <taxon>Pseudomonadota</taxon>
        <taxon>Alphaproteobacteria</taxon>
        <taxon>Acetobacterales</taxon>
        <taxon>Acetobacteraceae</taxon>
        <taxon>Gluconacetobacter</taxon>
    </lineage>
</organism>
<dbReference type="InterPro" id="IPR030678">
    <property type="entry name" value="Peptide/Ni-bd"/>
</dbReference>
<comment type="similarity">
    <text evidence="2">Belongs to the bacterial solute-binding protein 5 family.</text>
</comment>
<dbReference type="AlphaFoldDB" id="A0A7W4P0Z1"/>
<dbReference type="Gene3D" id="3.40.190.10">
    <property type="entry name" value="Periplasmic binding protein-like II"/>
    <property type="match status" value="1"/>
</dbReference>
<name>A0A7W4P0Z1_9PROT</name>
<reference evidence="7 8" key="1">
    <citation type="submission" date="2020-04" db="EMBL/GenBank/DDBJ databases">
        <title>Description of novel Gluconacetobacter.</title>
        <authorList>
            <person name="Sombolestani A."/>
        </authorList>
    </citation>
    <scope>NUCLEOTIDE SEQUENCE [LARGE SCALE GENOMIC DNA]</scope>
    <source>
        <strain evidence="7 8">LMG 27724</strain>
    </source>
</reference>
<dbReference type="PROSITE" id="PS51318">
    <property type="entry name" value="TAT"/>
    <property type="match status" value="1"/>
</dbReference>